<keyword evidence="6 8" id="KW-0520">NAD</keyword>
<feature type="domain" description="Deacetylase sirtuin-type" evidence="14">
    <location>
        <begin position="4"/>
        <end position="281"/>
    </location>
</feature>
<keyword evidence="7" id="KW-0496">Mitochondrion</keyword>
<dbReference type="EMBL" id="JANVFU010000006">
    <property type="protein sequence ID" value="KAJ3745074.1"/>
    <property type="molecule type" value="Genomic_DNA"/>
</dbReference>
<comment type="subcellular location">
    <subcellularLocation>
        <location evidence="1">Mitochondrion</location>
    </subcellularLocation>
</comment>
<feature type="binding site" evidence="11 12">
    <location>
        <position position="153"/>
    </location>
    <ligand>
        <name>Zn(2+)</name>
        <dbReference type="ChEBI" id="CHEBI:29105"/>
    </ligand>
</feature>
<evidence type="ECO:0000256" key="10">
    <source>
        <dbReference type="PIRSR" id="PIRSR037938-2"/>
    </source>
</evidence>
<dbReference type="Gene3D" id="3.40.50.1220">
    <property type="entry name" value="TPP-binding domain"/>
    <property type="match status" value="1"/>
</dbReference>
<dbReference type="AlphaFoldDB" id="A0A9W8P1Y6"/>
<feature type="binding site" evidence="10">
    <location>
        <position position="267"/>
    </location>
    <ligand>
        <name>NAD(+)</name>
        <dbReference type="ChEBI" id="CHEBI:57540"/>
    </ligand>
</feature>
<feature type="binding site" evidence="11 12">
    <location>
        <position position="181"/>
    </location>
    <ligand>
        <name>Zn(2+)</name>
        <dbReference type="ChEBI" id="CHEBI:29105"/>
    </ligand>
</feature>
<feature type="region of interest" description="Disordered" evidence="13">
    <location>
        <begin position="340"/>
        <end position="422"/>
    </location>
</feature>
<feature type="region of interest" description="Disordered" evidence="13">
    <location>
        <begin position="292"/>
        <end position="320"/>
    </location>
</feature>
<feature type="compositionally biased region" description="Low complexity" evidence="13">
    <location>
        <begin position="383"/>
        <end position="394"/>
    </location>
</feature>
<dbReference type="CDD" id="cd01408">
    <property type="entry name" value="SIRT1"/>
    <property type="match status" value="1"/>
</dbReference>
<dbReference type="PANTHER" id="PTHR11085:SF6">
    <property type="entry name" value="NAD-DEPENDENT PROTEIN DEACETYLASE SIRTUIN-2"/>
    <property type="match status" value="1"/>
</dbReference>
<dbReference type="InterPro" id="IPR017328">
    <property type="entry name" value="Sirtuin_class_I"/>
</dbReference>
<dbReference type="PIRSF" id="PIRSF037938">
    <property type="entry name" value="SIR2_euk"/>
    <property type="match status" value="1"/>
</dbReference>
<keyword evidence="16" id="KW-1185">Reference proteome</keyword>
<feature type="binding site" evidence="10">
    <location>
        <begin position="47"/>
        <end position="49"/>
    </location>
    <ligand>
        <name>NAD(+)</name>
        <dbReference type="ChEBI" id="CHEBI:57540"/>
    </ligand>
</feature>
<evidence type="ECO:0000256" key="12">
    <source>
        <dbReference type="PROSITE-ProRule" id="PRU00236"/>
    </source>
</evidence>
<feature type="binding site" evidence="11 12">
    <location>
        <position position="186"/>
    </location>
    <ligand>
        <name>Zn(2+)</name>
        <dbReference type="ChEBI" id="CHEBI:29105"/>
    </ligand>
</feature>
<dbReference type="PROSITE" id="PS50305">
    <property type="entry name" value="SIRTUIN"/>
    <property type="match status" value="1"/>
</dbReference>
<dbReference type="SUPFAM" id="SSF52467">
    <property type="entry name" value="DHS-like NAD/FAD-binding domain"/>
    <property type="match status" value="1"/>
</dbReference>
<dbReference type="Proteomes" id="UP001142393">
    <property type="component" value="Unassembled WGS sequence"/>
</dbReference>
<comment type="caution">
    <text evidence="15">The sequence shown here is derived from an EMBL/GenBank/DDBJ whole genome shotgun (WGS) entry which is preliminary data.</text>
</comment>
<organism evidence="15 16">
    <name type="scientific">Lentinula detonsa</name>
    <dbReference type="NCBI Taxonomy" id="2804962"/>
    <lineage>
        <taxon>Eukaryota</taxon>
        <taxon>Fungi</taxon>
        <taxon>Dikarya</taxon>
        <taxon>Basidiomycota</taxon>
        <taxon>Agaricomycotina</taxon>
        <taxon>Agaricomycetes</taxon>
        <taxon>Agaricomycetidae</taxon>
        <taxon>Agaricales</taxon>
        <taxon>Marasmiineae</taxon>
        <taxon>Omphalotaceae</taxon>
        <taxon>Lentinula</taxon>
    </lineage>
</organism>
<dbReference type="InterPro" id="IPR026590">
    <property type="entry name" value="Ssirtuin_cat_dom"/>
</dbReference>
<accession>A0A9W8P1Y6</accession>
<protein>
    <recommendedName>
        <fullName evidence="8">NAD-dependent protein deacetylase</fullName>
        <ecNumber evidence="8">2.3.1.286</ecNumber>
    </recommendedName>
</protein>
<feature type="binding site" evidence="10">
    <location>
        <begin position="223"/>
        <end position="224"/>
    </location>
    <ligand>
        <name>NAD(+)</name>
        <dbReference type="ChEBI" id="CHEBI:57540"/>
    </ligand>
</feature>
<dbReference type="GO" id="GO:0005634">
    <property type="term" value="C:nucleus"/>
    <property type="evidence" value="ECO:0007669"/>
    <property type="project" value="TreeGrafter"/>
</dbReference>
<dbReference type="InterPro" id="IPR050134">
    <property type="entry name" value="NAD-dep_sirtuin_deacylases"/>
</dbReference>
<dbReference type="GO" id="GO:0017136">
    <property type="term" value="F:histone deacetylase activity, NAD-dependent"/>
    <property type="evidence" value="ECO:0007669"/>
    <property type="project" value="InterPro"/>
</dbReference>
<evidence type="ECO:0000256" key="2">
    <source>
        <dbReference type="ARBA" id="ARBA00006924"/>
    </source>
</evidence>
<keyword evidence="3 8" id="KW-0808">Transferase</keyword>
<comment type="catalytic activity">
    <reaction evidence="8">
        <text>N(6)-acetyl-L-lysyl-[protein] + NAD(+) + H2O = 2''-O-acetyl-ADP-D-ribose + nicotinamide + L-lysyl-[protein]</text>
        <dbReference type="Rhea" id="RHEA:43636"/>
        <dbReference type="Rhea" id="RHEA-COMP:9752"/>
        <dbReference type="Rhea" id="RHEA-COMP:10731"/>
        <dbReference type="ChEBI" id="CHEBI:15377"/>
        <dbReference type="ChEBI" id="CHEBI:17154"/>
        <dbReference type="ChEBI" id="CHEBI:29969"/>
        <dbReference type="ChEBI" id="CHEBI:57540"/>
        <dbReference type="ChEBI" id="CHEBI:61930"/>
        <dbReference type="ChEBI" id="CHEBI:83767"/>
        <dbReference type="EC" id="2.3.1.286"/>
    </reaction>
</comment>
<feature type="binding site" evidence="10">
    <location>
        <begin position="247"/>
        <end position="249"/>
    </location>
    <ligand>
        <name>NAD(+)</name>
        <dbReference type="ChEBI" id="CHEBI:57540"/>
    </ligand>
</feature>
<dbReference type="GO" id="GO:0008270">
    <property type="term" value="F:zinc ion binding"/>
    <property type="evidence" value="ECO:0007669"/>
    <property type="project" value="UniProtKB-UniRule"/>
</dbReference>
<evidence type="ECO:0000256" key="13">
    <source>
        <dbReference type="SAM" id="MobiDB-lite"/>
    </source>
</evidence>
<name>A0A9W8P1Y6_9AGAR</name>
<keyword evidence="4 8" id="KW-0479">Metal-binding</keyword>
<dbReference type="GO" id="GO:0005739">
    <property type="term" value="C:mitochondrion"/>
    <property type="evidence" value="ECO:0007669"/>
    <property type="project" value="UniProtKB-SubCell"/>
</dbReference>
<evidence type="ECO:0000256" key="8">
    <source>
        <dbReference type="PIRNR" id="PIRNR037938"/>
    </source>
</evidence>
<dbReference type="InterPro" id="IPR003000">
    <property type="entry name" value="Sirtuin"/>
</dbReference>
<feature type="binding site" evidence="10">
    <location>
        <begin position="32"/>
        <end position="41"/>
    </location>
    <ligand>
        <name>NAD(+)</name>
        <dbReference type="ChEBI" id="CHEBI:57540"/>
    </ligand>
</feature>
<evidence type="ECO:0000256" key="7">
    <source>
        <dbReference type="ARBA" id="ARBA00023128"/>
    </source>
</evidence>
<reference evidence="15 16" key="1">
    <citation type="journal article" date="2023" name="Proc. Natl. Acad. Sci. U.S.A.">
        <title>A global phylogenomic analysis of the shiitake genus Lentinula.</title>
        <authorList>
            <person name="Sierra-Patev S."/>
            <person name="Min B."/>
            <person name="Naranjo-Ortiz M."/>
            <person name="Looney B."/>
            <person name="Konkel Z."/>
            <person name="Slot J.C."/>
            <person name="Sakamoto Y."/>
            <person name="Steenwyk J.L."/>
            <person name="Rokas A."/>
            <person name="Carro J."/>
            <person name="Camarero S."/>
            <person name="Ferreira P."/>
            <person name="Molpeceres G."/>
            <person name="Ruiz-Duenas F.J."/>
            <person name="Serrano A."/>
            <person name="Henrissat B."/>
            <person name="Drula E."/>
            <person name="Hughes K.W."/>
            <person name="Mata J.L."/>
            <person name="Ishikawa N.K."/>
            <person name="Vargas-Isla R."/>
            <person name="Ushijima S."/>
            <person name="Smith C.A."/>
            <person name="Donoghue J."/>
            <person name="Ahrendt S."/>
            <person name="Andreopoulos W."/>
            <person name="He G."/>
            <person name="LaButti K."/>
            <person name="Lipzen A."/>
            <person name="Ng V."/>
            <person name="Riley R."/>
            <person name="Sandor L."/>
            <person name="Barry K."/>
            <person name="Martinez A.T."/>
            <person name="Xiao Y."/>
            <person name="Gibbons J.G."/>
            <person name="Terashima K."/>
            <person name="Grigoriev I.V."/>
            <person name="Hibbett D."/>
        </authorList>
    </citation>
    <scope>NUCLEOTIDE SEQUENCE [LARGE SCALE GENOMIC DNA]</scope>
    <source>
        <strain evidence="15 16">TFB7810</strain>
    </source>
</reference>
<dbReference type="GO" id="GO:0070403">
    <property type="term" value="F:NAD+ binding"/>
    <property type="evidence" value="ECO:0007669"/>
    <property type="project" value="UniProtKB-UniRule"/>
</dbReference>
<evidence type="ECO:0000256" key="5">
    <source>
        <dbReference type="ARBA" id="ARBA00022833"/>
    </source>
</evidence>
<dbReference type="Pfam" id="PF02146">
    <property type="entry name" value="SIR2"/>
    <property type="match status" value="1"/>
</dbReference>
<evidence type="ECO:0000256" key="9">
    <source>
        <dbReference type="PIRSR" id="PIRSR037938-1"/>
    </source>
</evidence>
<dbReference type="PANTHER" id="PTHR11085">
    <property type="entry name" value="NAD-DEPENDENT PROTEIN DEACYLASE SIRTUIN-5, MITOCHONDRIAL-RELATED"/>
    <property type="match status" value="1"/>
</dbReference>
<gene>
    <name evidence="15" type="ORF">DFH05DRAFT_1524706</name>
</gene>
<evidence type="ECO:0000256" key="3">
    <source>
        <dbReference type="ARBA" id="ARBA00022679"/>
    </source>
</evidence>
<dbReference type="InterPro" id="IPR029035">
    <property type="entry name" value="DHS-like_NAD/FAD-binding_dom"/>
</dbReference>
<feature type="active site" description="Proton acceptor" evidence="9 12">
    <location>
        <position position="145"/>
    </location>
</feature>
<comment type="cofactor">
    <cofactor evidence="11">
        <name>Zn(2+)</name>
        <dbReference type="ChEBI" id="CHEBI:29105"/>
    </cofactor>
    <text evidence="11">Binds 1 zinc ion per subunit.</text>
</comment>
<evidence type="ECO:0000259" key="14">
    <source>
        <dbReference type="PROSITE" id="PS50305"/>
    </source>
</evidence>
<evidence type="ECO:0000256" key="1">
    <source>
        <dbReference type="ARBA" id="ARBA00004173"/>
    </source>
</evidence>
<feature type="binding site" evidence="11 12">
    <location>
        <position position="156"/>
    </location>
    <ligand>
        <name>Zn(2+)</name>
        <dbReference type="ChEBI" id="CHEBI:29105"/>
    </ligand>
</feature>
<evidence type="ECO:0000256" key="4">
    <source>
        <dbReference type="ARBA" id="ARBA00022723"/>
    </source>
</evidence>
<dbReference type="InterPro" id="IPR026591">
    <property type="entry name" value="Sirtuin_cat_small_dom_sf"/>
</dbReference>
<keyword evidence="5 8" id="KW-0862">Zinc</keyword>
<comment type="similarity">
    <text evidence="2 8">Belongs to the sirtuin family. Class I subfamily.</text>
</comment>
<feature type="binding site" evidence="10">
    <location>
        <begin position="125"/>
        <end position="128"/>
    </location>
    <ligand>
        <name>NAD(+)</name>
        <dbReference type="ChEBI" id="CHEBI:57540"/>
    </ligand>
</feature>
<evidence type="ECO:0000256" key="11">
    <source>
        <dbReference type="PIRSR" id="PIRSR037938-3"/>
    </source>
</evidence>
<evidence type="ECO:0000313" key="15">
    <source>
        <dbReference type="EMBL" id="KAJ3745074.1"/>
    </source>
</evidence>
<evidence type="ECO:0000256" key="6">
    <source>
        <dbReference type="ARBA" id="ARBA00023027"/>
    </source>
</evidence>
<dbReference type="Gene3D" id="3.30.1600.10">
    <property type="entry name" value="SIR2/SIRT2 'Small Domain"/>
    <property type="match status" value="1"/>
</dbReference>
<evidence type="ECO:0000313" key="16">
    <source>
        <dbReference type="Proteomes" id="UP001142393"/>
    </source>
</evidence>
<dbReference type="EC" id="2.3.1.286" evidence="8"/>
<proteinExistence type="inferred from homology"/>
<sequence length="422" mass="46104">MGPRILESNDLKAISNYIKSGECKNIALMLGAEILVKGVSTAAGIPDFRSPGTGLYVWDFIPANLAKLKLPYPEAVFEVNFFRNNPVPFYTLAHELYPGKFRPTLTHAFIRLLSEHSLLSMCFTQNIDTLERRAGVPYDKIIEAHGSFATQRCIKCQTPFDDDKIKDMVVNFADRKVVPRCEKKGCKGLVKPDIVFFGESLPRSFAKAPSIIRSADLLIVIGTSLTVYPFASLAMICPNNCPRVLINIDSVGDIGSRPDDVVLLGKCDEVIRELCEELGWEEELMKLWEETAGSTDNSAADAGPTTATLPGSKPNRMEDEKLEQEVAKLAEKIRKEMELEEGKSIATATKGPAESPIEKIPTDETITLAAQSQSAAPSTQEVSAIAAESISSASTPVLSKAPDNKEQQPFNEAQEGQPEGKP</sequence>